<dbReference type="InterPro" id="IPR050086">
    <property type="entry name" value="MetN_ABC_transporter-like"/>
</dbReference>
<keyword evidence="5" id="KW-0547">Nucleotide-binding</keyword>
<dbReference type="PANTHER" id="PTHR43166">
    <property type="entry name" value="AMINO ACID IMPORT ATP-BINDING PROTEIN"/>
    <property type="match status" value="1"/>
</dbReference>
<organism evidence="10 11">
    <name type="scientific">Maledivibacter halophilus</name>
    <dbReference type="NCBI Taxonomy" id="36842"/>
    <lineage>
        <taxon>Bacteria</taxon>
        <taxon>Bacillati</taxon>
        <taxon>Bacillota</taxon>
        <taxon>Clostridia</taxon>
        <taxon>Peptostreptococcales</taxon>
        <taxon>Caminicellaceae</taxon>
        <taxon>Maledivibacter</taxon>
    </lineage>
</organism>
<evidence type="ECO:0000313" key="10">
    <source>
        <dbReference type="EMBL" id="SKC40577.1"/>
    </source>
</evidence>
<evidence type="ECO:0000256" key="5">
    <source>
        <dbReference type="ARBA" id="ARBA00022741"/>
    </source>
</evidence>
<dbReference type="InterPro" id="IPR030679">
    <property type="entry name" value="ABC_ATPase_HisP-typ"/>
</dbReference>
<gene>
    <name evidence="10" type="ORF">SAMN02194393_00565</name>
</gene>
<dbReference type="CDD" id="cd03262">
    <property type="entry name" value="ABC_HisP_GlnQ"/>
    <property type="match status" value="1"/>
</dbReference>
<evidence type="ECO:0000256" key="7">
    <source>
        <dbReference type="ARBA" id="ARBA00022970"/>
    </source>
</evidence>
<keyword evidence="8" id="KW-0472">Membrane</keyword>
<dbReference type="OrthoDB" id="9804199at2"/>
<dbReference type="InterPro" id="IPR027417">
    <property type="entry name" value="P-loop_NTPase"/>
</dbReference>
<keyword evidence="4" id="KW-1003">Cell membrane</keyword>
<dbReference type="STRING" id="36842.SAMN02194393_00565"/>
<comment type="subcellular location">
    <subcellularLocation>
        <location evidence="1">Cell membrane</location>
        <topology evidence="1">Peripheral membrane protein</topology>
    </subcellularLocation>
</comment>
<evidence type="ECO:0000256" key="2">
    <source>
        <dbReference type="ARBA" id="ARBA00005417"/>
    </source>
</evidence>
<dbReference type="PANTHER" id="PTHR43166:SF9">
    <property type="entry name" value="GLUTAMATE_ASPARTATE IMPORT ATP-BINDING PROTEIN GLTL"/>
    <property type="match status" value="1"/>
</dbReference>
<protein>
    <submittedName>
        <fullName evidence="10">Amino acid ABC transporter ATP-binding protein, PAAT family (TC 3.A.1.3.-)</fullName>
    </submittedName>
</protein>
<evidence type="ECO:0000256" key="8">
    <source>
        <dbReference type="ARBA" id="ARBA00023136"/>
    </source>
</evidence>
<evidence type="ECO:0000256" key="3">
    <source>
        <dbReference type="ARBA" id="ARBA00022448"/>
    </source>
</evidence>
<comment type="similarity">
    <text evidence="2">Belongs to the ABC transporter superfamily.</text>
</comment>
<evidence type="ECO:0000313" key="11">
    <source>
        <dbReference type="Proteomes" id="UP000190285"/>
    </source>
</evidence>
<dbReference type="EMBL" id="FUZT01000001">
    <property type="protein sequence ID" value="SKC40577.1"/>
    <property type="molecule type" value="Genomic_DNA"/>
</dbReference>
<dbReference type="InterPro" id="IPR003439">
    <property type="entry name" value="ABC_transporter-like_ATP-bd"/>
</dbReference>
<keyword evidence="3" id="KW-0813">Transport</keyword>
<dbReference type="SMART" id="SM00382">
    <property type="entry name" value="AAA"/>
    <property type="match status" value="1"/>
</dbReference>
<reference evidence="10 11" key="1">
    <citation type="submission" date="2017-02" db="EMBL/GenBank/DDBJ databases">
        <authorList>
            <person name="Peterson S.W."/>
        </authorList>
    </citation>
    <scope>NUCLEOTIDE SEQUENCE [LARGE SCALE GENOMIC DNA]</scope>
    <source>
        <strain evidence="10 11">M1</strain>
    </source>
</reference>
<name>A0A1T5IN38_9FIRM</name>
<dbReference type="GO" id="GO:0005524">
    <property type="term" value="F:ATP binding"/>
    <property type="evidence" value="ECO:0007669"/>
    <property type="project" value="UniProtKB-KW"/>
</dbReference>
<keyword evidence="7" id="KW-0029">Amino-acid transport</keyword>
<evidence type="ECO:0000256" key="4">
    <source>
        <dbReference type="ARBA" id="ARBA00022475"/>
    </source>
</evidence>
<keyword evidence="6 10" id="KW-0067">ATP-binding</keyword>
<dbReference type="Proteomes" id="UP000190285">
    <property type="component" value="Unassembled WGS sequence"/>
</dbReference>
<feature type="domain" description="ABC transporter" evidence="9">
    <location>
        <begin position="7"/>
        <end position="240"/>
    </location>
</feature>
<evidence type="ECO:0000256" key="1">
    <source>
        <dbReference type="ARBA" id="ARBA00004202"/>
    </source>
</evidence>
<dbReference type="GO" id="GO:0015424">
    <property type="term" value="F:ABC-type amino acid transporter activity"/>
    <property type="evidence" value="ECO:0007669"/>
    <property type="project" value="InterPro"/>
</dbReference>
<dbReference type="SUPFAM" id="SSF52540">
    <property type="entry name" value="P-loop containing nucleoside triphosphate hydrolases"/>
    <property type="match status" value="1"/>
</dbReference>
<dbReference type="GO" id="GO:0016887">
    <property type="term" value="F:ATP hydrolysis activity"/>
    <property type="evidence" value="ECO:0007669"/>
    <property type="project" value="InterPro"/>
</dbReference>
<dbReference type="FunFam" id="3.40.50.300:FF:000020">
    <property type="entry name" value="Amino acid ABC transporter ATP-binding component"/>
    <property type="match status" value="1"/>
</dbReference>
<dbReference type="PROSITE" id="PS00211">
    <property type="entry name" value="ABC_TRANSPORTER_1"/>
    <property type="match status" value="1"/>
</dbReference>
<dbReference type="GO" id="GO:0005886">
    <property type="term" value="C:plasma membrane"/>
    <property type="evidence" value="ECO:0007669"/>
    <property type="project" value="UniProtKB-SubCell"/>
</dbReference>
<keyword evidence="11" id="KW-1185">Reference proteome</keyword>
<dbReference type="Gene3D" id="3.40.50.300">
    <property type="entry name" value="P-loop containing nucleotide triphosphate hydrolases"/>
    <property type="match status" value="1"/>
</dbReference>
<sequence>MKEKYILEIQNLNKSFANLKVLKNIDLSVKDKDIVSIIGSSGSGKSTLLRCIAKLENIDSGKIILEDTEIQNDKSNRILSKKVGMVFQQFNLFPHYTVLENISKPLITVNKASKTKSRQRALDLLEKVKLSDKKNNYPHQLSGGQKQRVAIARALAMDPEIMLFDEPTSALDPELCGEVFQTIKDLAKDGMTMIIVTHEMNFAKEISDRVVFMDNGIIVEEGPSEKIFNTPKNERTKRFLKRTIFNN</sequence>
<proteinExistence type="inferred from homology"/>
<dbReference type="InterPro" id="IPR017871">
    <property type="entry name" value="ABC_transporter-like_CS"/>
</dbReference>
<evidence type="ECO:0000256" key="6">
    <source>
        <dbReference type="ARBA" id="ARBA00022840"/>
    </source>
</evidence>
<dbReference type="PROSITE" id="PS50893">
    <property type="entry name" value="ABC_TRANSPORTER_2"/>
    <property type="match status" value="1"/>
</dbReference>
<dbReference type="AlphaFoldDB" id="A0A1T5IN38"/>
<dbReference type="PIRSF" id="PIRSF039085">
    <property type="entry name" value="ABC_ATPase_HisP"/>
    <property type="match status" value="1"/>
</dbReference>
<evidence type="ECO:0000259" key="9">
    <source>
        <dbReference type="PROSITE" id="PS50893"/>
    </source>
</evidence>
<dbReference type="InterPro" id="IPR003593">
    <property type="entry name" value="AAA+_ATPase"/>
</dbReference>
<dbReference type="Pfam" id="PF00005">
    <property type="entry name" value="ABC_tran"/>
    <property type="match status" value="1"/>
</dbReference>
<accession>A0A1T5IN38</accession>